<sequence length="54" mass="5974">MFDNMHVLNLGLVADKSSILLTVEKFKKDVEVGHHLSTAKHCLCMIGGAYRSSK</sequence>
<dbReference type="EMBL" id="JADNRY010000394">
    <property type="protein sequence ID" value="KAF9058342.1"/>
    <property type="molecule type" value="Genomic_DNA"/>
</dbReference>
<accession>A0A9P5P868</accession>
<dbReference type="AlphaFoldDB" id="A0A9P5P868"/>
<evidence type="ECO:0000313" key="1">
    <source>
        <dbReference type="EMBL" id="KAF9058342.1"/>
    </source>
</evidence>
<reference evidence="1" key="1">
    <citation type="submission" date="2020-11" db="EMBL/GenBank/DDBJ databases">
        <authorList>
            <consortium name="DOE Joint Genome Institute"/>
            <person name="Ahrendt S."/>
            <person name="Riley R."/>
            <person name="Andreopoulos W."/>
            <person name="Labutti K."/>
            <person name="Pangilinan J."/>
            <person name="Ruiz-Duenas F.J."/>
            <person name="Barrasa J.M."/>
            <person name="Sanchez-Garcia M."/>
            <person name="Camarero S."/>
            <person name="Miyauchi S."/>
            <person name="Serrano A."/>
            <person name="Linde D."/>
            <person name="Babiker R."/>
            <person name="Drula E."/>
            <person name="Ayuso-Fernandez I."/>
            <person name="Pacheco R."/>
            <person name="Padilla G."/>
            <person name="Ferreira P."/>
            <person name="Barriuso J."/>
            <person name="Kellner H."/>
            <person name="Castanera R."/>
            <person name="Alfaro M."/>
            <person name="Ramirez L."/>
            <person name="Pisabarro A.G."/>
            <person name="Kuo A."/>
            <person name="Tritt A."/>
            <person name="Lipzen A."/>
            <person name="He G."/>
            <person name="Yan M."/>
            <person name="Ng V."/>
            <person name="Cullen D."/>
            <person name="Martin F."/>
            <person name="Rosso M.-N."/>
            <person name="Henrissat B."/>
            <person name="Hibbett D."/>
            <person name="Martinez A.T."/>
            <person name="Grigoriev I.V."/>
        </authorList>
    </citation>
    <scope>NUCLEOTIDE SEQUENCE</scope>
    <source>
        <strain evidence="1">AH 40177</strain>
    </source>
</reference>
<protein>
    <submittedName>
        <fullName evidence="1">Uncharacterized protein</fullName>
    </submittedName>
</protein>
<gene>
    <name evidence="1" type="ORF">BDP27DRAFT_1508776</name>
</gene>
<dbReference type="Proteomes" id="UP000772434">
    <property type="component" value="Unassembled WGS sequence"/>
</dbReference>
<proteinExistence type="predicted"/>
<organism evidence="1 2">
    <name type="scientific">Rhodocollybia butyracea</name>
    <dbReference type="NCBI Taxonomy" id="206335"/>
    <lineage>
        <taxon>Eukaryota</taxon>
        <taxon>Fungi</taxon>
        <taxon>Dikarya</taxon>
        <taxon>Basidiomycota</taxon>
        <taxon>Agaricomycotina</taxon>
        <taxon>Agaricomycetes</taxon>
        <taxon>Agaricomycetidae</taxon>
        <taxon>Agaricales</taxon>
        <taxon>Marasmiineae</taxon>
        <taxon>Omphalotaceae</taxon>
        <taxon>Rhodocollybia</taxon>
    </lineage>
</organism>
<keyword evidence="2" id="KW-1185">Reference proteome</keyword>
<evidence type="ECO:0000313" key="2">
    <source>
        <dbReference type="Proteomes" id="UP000772434"/>
    </source>
</evidence>
<name>A0A9P5P868_9AGAR</name>
<comment type="caution">
    <text evidence="1">The sequence shown here is derived from an EMBL/GenBank/DDBJ whole genome shotgun (WGS) entry which is preliminary data.</text>
</comment>